<protein>
    <recommendedName>
        <fullName evidence="2">Acyl-CoA dehydrogenase C-terminal domain-containing protein</fullName>
    </recommendedName>
</protein>
<dbReference type="InterPro" id="IPR013107">
    <property type="entry name" value="Acyl-CoA_DH_C"/>
</dbReference>
<evidence type="ECO:0000259" key="2">
    <source>
        <dbReference type="Pfam" id="PF08028"/>
    </source>
</evidence>
<proteinExistence type="predicted"/>
<dbReference type="Gene3D" id="1.20.140.10">
    <property type="entry name" value="Butyryl-CoA Dehydrogenase, subunit A, domain 3"/>
    <property type="match status" value="1"/>
</dbReference>
<dbReference type="EMBL" id="CP089983">
    <property type="protein sequence ID" value="WXB08485.1"/>
    <property type="molecule type" value="Genomic_DNA"/>
</dbReference>
<accession>A0ABZ2LDQ1</accession>
<keyword evidence="1" id="KW-0560">Oxidoreductase</keyword>
<evidence type="ECO:0000313" key="3">
    <source>
        <dbReference type="EMBL" id="WXB08485.1"/>
    </source>
</evidence>
<dbReference type="RefSeq" id="WP_394838155.1">
    <property type="nucleotide sequence ID" value="NZ_CP089929.1"/>
</dbReference>
<reference evidence="3" key="1">
    <citation type="submission" date="2021-12" db="EMBL/GenBank/DDBJ databases">
        <title>Discovery of the Pendulisporaceae a myxobacterial family with distinct sporulation behavior and unique specialized metabolism.</title>
        <authorList>
            <person name="Garcia R."/>
            <person name="Popoff A."/>
            <person name="Bader C.D."/>
            <person name="Loehr J."/>
            <person name="Walesch S."/>
            <person name="Walt C."/>
            <person name="Boldt J."/>
            <person name="Bunk B."/>
            <person name="Haeckl F.J.F.P.J."/>
            <person name="Gunesch A.P."/>
            <person name="Birkelbach J."/>
            <person name="Nuebel U."/>
            <person name="Pietschmann T."/>
            <person name="Bach T."/>
            <person name="Mueller R."/>
        </authorList>
    </citation>
    <scope>NUCLEOTIDE SEQUENCE</scope>
    <source>
        <strain evidence="3">MSr11367</strain>
    </source>
</reference>
<feature type="domain" description="Acyl-CoA dehydrogenase C-terminal" evidence="2">
    <location>
        <begin position="2"/>
        <end position="33"/>
    </location>
</feature>
<name>A0ABZ2LDQ1_9BACT</name>
<dbReference type="Proteomes" id="UP001374803">
    <property type="component" value="Chromosome"/>
</dbReference>
<dbReference type="Pfam" id="PF08028">
    <property type="entry name" value="Acyl-CoA_dh_2"/>
    <property type="match status" value="1"/>
</dbReference>
<keyword evidence="4" id="KW-1185">Reference proteome</keyword>
<gene>
    <name evidence="3" type="ORF">LVJ94_14715</name>
</gene>
<organism evidence="3 4">
    <name type="scientific">Pendulispora rubella</name>
    <dbReference type="NCBI Taxonomy" id="2741070"/>
    <lineage>
        <taxon>Bacteria</taxon>
        <taxon>Pseudomonadati</taxon>
        <taxon>Myxococcota</taxon>
        <taxon>Myxococcia</taxon>
        <taxon>Myxococcales</taxon>
        <taxon>Sorangiineae</taxon>
        <taxon>Pendulisporaceae</taxon>
        <taxon>Pendulispora</taxon>
    </lineage>
</organism>
<sequence>MARSQGVRRIYATNPLQRYFRDVHVITQHVMVSGTSTTIAGRILLGVETDTSTL</sequence>
<evidence type="ECO:0000313" key="4">
    <source>
        <dbReference type="Proteomes" id="UP001374803"/>
    </source>
</evidence>
<evidence type="ECO:0000256" key="1">
    <source>
        <dbReference type="ARBA" id="ARBA00023002"/>
    </source>
</evidence>